<evidence type="ECO:0000256" key="4">
    <source>
        <dbReference type="ARBA" id="ARBA00022722"/>
    </source>
</evidence>
<dbReference type="SMART" id="SM00493">
    <property type="entry name" value="TOPRIM"/>
    <property type="match status" value="1"/>
</dbReference>
<keyword evidence="3 11" id="KW-0698">rRNA processing</keyword>
<keyword evidence="7 11" id="KW-0255">Endonuclease</keyword>
<dbReference type="InterPro" id="IPR006171">
    <property type="entry name" value="TOPRIM_dom"/>
</dbReference>
<keyword evidence="15" id="KW-1185">Reference proteome</keyword>
<reference evidence="14 15" key="1">
    <citation type="submission" date="2020-12" db="EMBL/GenBank/DDBJ databases">
        <title>WGS of Thermoactinomyces spp.</title>
        <authorList>
            <person name="Cheng K."/>
        </authorList>
    </citation>
    <scope>NUCLEOTIDE SEQUENCE [LARGE SCALE GENOMIC DNA]</scope>
    <source>
        <strain evidence="15">CICC 10671\DSM 43846</strain>
    </source>
</reference>
<dbReference type="CDD" id="cd01027">
    <property type="entry name" value="TOPRIM_RNase_M5_like"/>
    <property type="match status" value="1"/>
</dbReference>
<keyword evidence="10 11" id="KW-0694">RNA-binding</keyword>
<keyword evidence="2 11" id="KW-0690">Ribosome biogenesis</keyword>
<feature type="domain" description="Toprim" evidence="13">
    <location>
        <begin position="30"/>
        <end position="121"/>
    </location>
</feature>
<name>A0A8I1ACW6_THEIN</name>
<keyword evidence="9" id="KW-0460">Magnesium</keyword>
<dbReference type="EMBL" id="JAECVW010000005">
    <property type="protein sequence ID" value="MBH8595571.1"/>
    <property type="molecule type" value="Genomic_DNA"/>
</dbReference>
<evidence type="ECO:0000256" key="12">
    <source>
        <dbReference type="NCBIfam" id="TIGR00334"/>
    </source>
</evidence>
<dbReference type="PROSITE" id="PS50880">
    <property type="entry name" value="TOPRIM"/>
    <property type="match status" value="1"/>
</dbReference>
<dbReference type="Pfam" id="PF13331">
    <property type="entry name" value="DUF4093"/>
    <property type="match status" value="1"/>
</dbReference>
<dbReference type="NCBIfam" id="TIGR00334">
    <property type="entry name" value="5S_RNA_mat_M5"/>
    <property type="match status" value="1"/>
</dbReference>
<comment type="function">
    <text evidence="11">Required for correct processing of both the 5' and 3' ends of 5S rRNA precursor. Cleaves both sides of a double-stranded region yielding mature 5S rRNA in one step.</text>
</comment>
<dbReference type="Proteomes" id="UP000633619">
    <property type="component" value="Unassembled WGS sequence"/>
</dbReference>
<evidence type="ECO:0000256" key="5">
    <source>
        <dbReference type="ARBA" id="ARBA00022723"/>
    </source>
</evidence>
<comment type="similarity">
    <text evidence="11">Belongs to the ribonuclease M5 family.</text>
</comment>
<evidence type="ECO:0000256" key="3">
    <source>
        <dbReference type="ARBA" id="ARBA00022552"/>
    </source>
</evidence>
<keyword evidence="8 11" id="KW-0378">Hydrolase</keyword>
<dbReference type="AlphaFoldDB" id="A0A8I1ACW6"/>
<dbReference type="PANTHER" id="PTHR39156">
    <property type="entry name" value="RIBONUCLEASE M5"/>
    <property type="match status" value="1"/>
</dbReference>
<dbReference type="GO" id="GO:0046872">
    <property type="term" value="F:metal ion binding"/>
    <property type="evidence" value="ECO:0007669"/>
    <property type="project" value="UniProtKB-KW"/>
</dbReference>
<evidence type="ECO:0000259" key="13">
    <source>
        <dbReference type="PROSITE" id="PS50880"/>
    </source>
</evidence>
<keyword evidence="4 11" id="KW-0540">Nuclease</keyword>
<comment type="caution">
    <text evidence="14">The sequence shown here is derived from an EMBL/GenBank/DDBJ whole genome shotgun (WGS) entry which is preliminary data.</text>
</comment>
<dbReference type="Pfam" id="PF01751">
    <property type="entry name" value="Toprim"/>
    <property type="match status" value="1"/>
</dbReference>
<keyword evidence="5" id="KW-0479">Metal-binding</keyword>
<evidence type="ECO:0000256" key="10">
    <source>
        <dbReference type="ARBA" id="ARBA00022884"/>
    </source>
</evidence>
<proteinExistence type="inferred from homology"/>
<evidence type="ECO:0000256" key="8">
    <source>
        <dbReference type="ARBA" id="ARBA00022801"/>
    </source>
</evidence>
<dbReference type="HAMAP" id="MF_01469">
    <property type="entry name" value="RNase_M5"/>
    <property type="match status" value="1"/>
</dbReference>
<dbReference type="InterPro" id="IPR034141">
    <property type="entry name" value="TOPRIM_RNase_M5-like"/>
</dbReference>
<organism evidence="14 15">
    <name type="scientific">Thermoactinomyces intermedius</name>
    <dbReference type="NCBI Taxonomy" id="2024"/>
    <lineage>
        <taxon>Bacteria</taxon>
        <taxon>Bacillati</taxon>
        <taxon>Bacillota</taxon>
        <taxon>Bacilli</taxon>
        <taxon>Bacillales</taxon>
        <taxon>Thermoactinomycetaceae</taxon>
        <taxon>Thermoactinomyces</taxon>
    </lineage>
</organism>
<gene>
    <name evidence="11 14" type="primary">rnmV</name>
    <name evidence="14" type="ORF">I8U20_09535</name>
</gene>
<dbReference type="FunFam" id="3.40.1360.10:FF:000006">
    <property type="entry name" value="Ribonuclease M5"/>
    <property type="match status" value="1"/>
</dbReference>
<evidence type="ECO:0000313" key="14">
    <source>
        <dbReference type="EMBL" id="MBH8595571.1"/>
    </source>
</evidence>
<dbReference type="GO" id="GO:0019843">
    <property type="term" value="F:rRNA binding"/>
    <property type="evidence" value="ECO:0007669"/>
    <property type="project" value="UniProtKB-KW"/>
</dbReference>
<dbReference type="SUPFAM" id="SSF110455">
    <property type="entry name" value="Toprim domain"/>
    <property type="match status" value="1"/>
</dbReference>
<evidence type="ECO:0000256" key="6">
    <source>
        <dbReference type="ARBA" id="ARBA00022730"/>
    </source>
</evidence>
<dbReference type="InterPro" id="IPR025156">
    <property type="entry name" value="RNase_M5_C"/>
</dbReference>
<dbReference type="GO" id="GO:0006364">
    <property type="term" value="P:rRNA processing"/>
    <property type="evidence" value="ECO:0007669"/>
    <property type="project" value="UniProtKB-UniRule"/>
</dbReference>
<comment type="catalytic activity">
    <reaction evidence="11">
        <text>Endonucleolytic cleavage of RNA, removing 21 and 42 nucleotides, respectively, from the 5'- and 3'-termini of a 5S-rRNA precursor.</text>
        <dbReference type="EC" id="3.1.26.8"/>
    </reaction>
</comment>
<keyword evidence="6 11" id="KW-0699">rRNA-binding</keyword>
<dbReference type="InterPro" id="IPR004466">
    <property type="entry name" value="RNase_M5"/>
</dbReference>
<dbReference type="GO" id="GO:0005737">
    <property type="term" value="C:cytoplasm"/>
    <property type="evidence" value="ECO:0007669"/>
    <property type="project" value="UniProtKB-SubCell"/>
</dbReference>
<dbReference type="GO" id="GO:0043822">
    <property type="term" value="F:ribonuclease M5 activity"/>
    <property type="evidence" value="ECO:0007669"/>
    <property type="project" value="UniProtKB-UniRule"/>
</dbReference>
<dbReference type="PANTHER" id="PTHR39156:SF1">
    <property type="entry name" value="RIBONUCLEASE M5"/>
    <property type="match status" value="1"/>
</dbReference>
<evidence type="ECO:0000256" key="11">
    <source>
        <dbReference type="HAMAP-Rule" id="MF_01469"/>
    </source>
</evidence>
<comment type="subcellular location">
    <subcellularLocation>
        <location evidence="11">Cytoplasm</location>
    </subcellularLocation>
</comment>
<evidence type="ECO:0000313" key="15">
    <source>
        <dbReference type="Proteomes" id="UP000633619"/>
    </source>
</evidence>
<evidence type="ECO:0000256" key="9">
    <source>
        <dbReference type="ARBA" id="ARBA00022842"/>
    </source>
</evidence>
<evidence type="ECO:0000256" key="2">
    <source>
        <dbReference type="ARBA" id="ARBA00022517"/>
    </source>
</evidence>
<protein>
    <recommendedName>
        <fullName evidence="11 12">Ribonuclease M5</fullName>
        <ecNumber evidence="11 12">3.1.26.8</ecNumber>
    </recommendedName>
    <alternativeName>
        <fullName evidence="11">RNase M5</fullName>
    </alternativeName>
    <alternativeName>
        <fullName evidence="11">Ribosomal RNA terminal maturase M5</fullName>
    </alternativeName>
</protein>
<dbReference type="EC" id="3.1.26.8" evidence="11 12"/>
<evidence type="ECO:0000256" key="7">
    <source>
        <dbReference type="ARBA" id="ARBA00022759"/>
    </source>
</evidence>
<keyword evidence="1 11" id="KW-0963">Cytoplasm</keyword>
<evidence type="ECO:0000256" key="1">
    <source>
        <dbReference type="ARBA" id="ARBA00022490"/>
    </source>
</evidence>
<accession>A0A8I1ACW6</accession>
<sequence>MFLRANGKVHSSLAFFRKCGARGRERVKVYEVIVVEGKNDTIAIQKAVEADTIETQGSALEPYVLAEIKRAQQKRGVIIFTDPDYAGEQIRKKIAREVPGAKHAFLSPKKAKGNRKIGIEHAKAEDIIEALSKVRTEQKEETVQPPLTWEEYMDLGFAGDAGSRKLREQVAERLGIGYANAKQFYRRLHVLRITREEISEALDYLKKKGSKQ</sequence>
<dbReference type="Gene3D" id="3.40.1360.10">
    <property type="match status" value="1"/>
</dbReference>